<dbReference type="InterPro" id="IPR003362">
    <property type="entry name" value="Bact_transf"/>
</dbReference>
<feature type="transmembrane region" description="Helical" evidence="7">
    <location>
        <begin position="84"/>
        <end position="103"/>
    </location>
</feature>
<name>A0ABP8AFW0_9MICO</name>
<keyword evidence="6 7" id="KW-0472">Membrane</keyword>
<comment type="similarity">
    <text evidence="2">Belongs to the bacterial sugar transferase family.</text>
</comment>
<reference evidence="10" key="1">
    <citation type="journal article" date="2019" name="Int. J. Syst. Evol. Microbiol.">
        <title>The Global Catalogue of Microorganisms (GCM) 10K type strain sequencing project: providing services to taxonomists for standard genome sequencing and annotation.</title>
        <authorList>
            <consortium name="The Broad Institute Genomics Platform"/>
            <consortium name="The Broad Institute Genome Sequencing Center for Infectious Disease"/>
            <person name="Wu L."/>
            <person name="Ma J."/>
        </authorList>
    </citation>
    <scope>NUCLEOTIDE SEQUENCE [LARGE SCALE GENOMIC DNA]</scope>
    <source>
        <strain evidence="10">JCM 17593</strain>
    </source>
</reference>
<feature type="domain" description="Bacterial sugar transferase" evidence="8">
    <location>
        <begin position="277"/>
        <end position="463"/>
    </location>
</feature>
<keyword evidence="5 7" id="KW-1133">Transmembrane helix</keyword>
<organism evidence="9 10">
    <name type="scientific">Gryllotalpicola kribbensis</name>
    <dbReference type="NCBI Taxonomy" id="993084"/>
    <lineage>
        <taxon>Bacteria</taxon>
        <taxon>Bacillati</taxon>
        <taxon>Actinomycetota</taxon>
        <taxon>Actinomycetes</taxon>
        <taxon>Micrococcales</taxon>
        <taxon>Microbacteriaceae</taxon>
        <taxon>Gryllotalpicola</taxon>
    </lineage>
</organism>
<comment type="caution">
    <text evidence="9">The sequence shown here is derived from an EMBL/GenBank/DDBJ whole genome shotgun (WGS) entry which is preliminary data.</text>
</comment>
<dbReference type="Pfam" id="PF13727">
    <property type="entry name" value="CoA_binding_3"/>
    <property type="match status" value="1"/>
</dbReference>
<keyword evidence="10" id="KW-1185">Reference proteome</keyword>
<dbReference type="GO" id="GO:0016740">
    <property type="term" value="F:transferase activity"/>
    <property type="evidence" value="ECO:0007669"/>
    <property type="project" value="UniProtKB-KW"/>
</dbReference>
<comment type="subcellular location">
    <subcellularLocation>
        <location evidence="1">Membrane</location>
        <topology evidence="1">Multi-pass membrane protein</topology>
    </subcellularLocation>
</comment>
<gene>
    <name evidence="9" type="ORF">GCM10022288_02260</name>
</gene>
<dbReference type="InterPro" id="IPR017475">
    <property type="entry name" value="EPS_sugar_tfrase"/>
</dbReference>
<evidence type="ECO:0000313" key="9">
    <source>
        <dbReference type="EMBL" id="GAA4183220.1"/>
    </source>
</evidence>
<sequence>MRLAWQRRVQYALIVTDAAAIAIAITVAQFGRFGTESLHSSAPHSTQYRALALIVAVAWLLALWATRTRDRRILGVGLIEYGRVANATFITFGLLAILAYLAQLTIARGYLAIALPLGLLLLLSGRWYWRSRVQAMRRGGRCLTGAVVVGGAAEVERAVGELGGQLRAGYKAIAVVLTDDGELSGAASALPRVELDDLVDTVRRTRTRAVMVAGGLPGGNEQLRELGWAFEDSGVELILVSRLIEVAGPRMHWRPVEGLPMVHVDLPRFSGFNYSIKRAFDVVAGGLALLVASPVMLVVALAVKADGGPVLFRQRRVGMRGGHFAMLKFRSMVVDAEARRDELMHLNEGAGLLFKLRDDPRVTRVGRVIRRLSLDELPQLFNVLRGDMSLVGPRPPLPAEVDRYEGRVNRRLLIKPGITGLWQVSGRSGLSWEESVKLDLWYVENWSLTNDLMILLRTARTVVAHEGAY</sequence>
<dbReference type="Proteomes" id="UP001500213">
    <property type="component" value="Unassembled WGS sequence"/>
</dbReference>
<evidence type="ECO:0000313" key="10">
    <source>
        <dbReference type="Proteomes" id="UP001500213"/>
    </source>
</evidence>
<keyword evidence="3 9" id="KW-0808">Transferase</keyword>
<dbReference type="EMBL" id="BAABBX010000001">
    <property type="protein sequence ID" value="GAA4183220.1"/>
    <property type="molecule type" value="Genomic_DNA"/>
</dbReference>
<evidence type="ECO:0000256" key="3">
    <source>
        <dbReference type="ARBA" id="ARBA00022679"/>
    </source>
</evidence>
<evidence type="ECO:0000256" key="5">
    <source>
        <dbReference type="ARBA" id="ARBA00022989"/>
    </source>
</evidence>
<feature type="transmembrane region" description="Helical" evidence="7">
    <location>
        <begin position="109"/>
        <end position="129"/>
    </location>
</feature>
<evidence type="ECO:0000256" key="7">
    <source>
        <dbReference type="SAM" id="Phobius"/>
    </source>
</evidence>
<keyword evidence="4 7" id="KW-0812">Transmembrane</keyword>
<evidence type="ECO:0000256" key="6">
    <source>
        <dbReference type="ARBA" id="ARBA00023136"/>
    </source>
</evidence>
<protein>
    <submittedName>
        <fullName evidence="9">Sugar transferase</fullName>
    </submittedName>
</protein>
<dbReference type="PANTHER" id="PTHR30576:SF10">
    <property type="entry name" value="SLL5057 PROTEIN"/>
    <property type="match status" value="1"/>
</dbReference>
<evidence type="ECO:0000256" key="2">
    <source>
        <dbReference type="ARBA" id="ARBA00006464"/>
    </source>
</evidence>
<dbReference type="NCBIfam" id="TIGR03025">
    <property type="entry name" value="EPS_sugtrans"/>
    <property type="match status" value="1"/>
</dbReference>
<evidence type="ECO:0000259" key="8">
    <source>
        <dbReference type="Pfam" id="PF02397"/>
    </source>
</evidence>
<feature type="transmembrane region" description="Helical" evidence="7">
    <location>
        <begin position="282"/>
        <end position="303"/>
    </location>
</feature>
<accession>A0ABP8AFW0</accession>
<feature type="transmembrane region" description="Helical" evidence="7">
    <location>
        <begin position="12"/>
        <end position="34"/>
    </location>
</feature>
<evidence type="ECO:0000256" key="1">
    <source>
        <dbReference type="ARBA" id="ARBA00004141"/>
    </source>
</evidence>
<proteinExistence type="inferred from homology"/>
<evidence type="ECO:0000256" key="4">
    <source>
        <dbReference type="ARBA" id="ARBA00022692"/>
    </source>
</evidence>
<dbReference type="Pfam" id="PF02397">
    <property type="entry name" value="Bac_transf"/>
    <property type="match status" value="1"/>
</dbReference>
<dbReference type="PANTHER" id="PTHR30576">
    <property type="entry name" value="COLANIC BIOSYNTHESIS UDP-GLUCOSE LIPID CARRIER TRANSFERASE"/>
    <property type="match status" value="1"/>
</dbReference>
<feature type="transmembrane region" description="Helical" evidence="7">
    <location>
        <begin position="46"/>
        <end position="64"/>
    </location>
</feature>